<keyword evidence="2" id="KW-0479">Metal-binding</keyword>
<dbReference type="GO" id="GO:0005634">
    <property type="term" value="C:nucleus"/>
    <property type="evidence" value="ECO:0007669"/>
    <property type="project" value="UniProtKB-SubCell"/>
</dbReference>
<feature type="region of interest" description="Disordered" evidence="11">
    <location>
        <begin position="249"/>
        <end position="268"/>
    </location>
</feature>
<dbReference type="FunFam" id="1.20.5.170:FF:000010">
    <property type="entry name" value="Cyclic AMP-dependent transcription factor ATF-2"/>
    <property type="match status" value="1"/>
</dbReference>
<dbReference type="InterPro" id="IPR036236">
    <property type="entry name" value="Znf_C2H2_sf"/>
</dbReference>
<dbReference type="InterPro" id="IPR004827">
    <property type="entry name" value="bZIP"/>
</dbReference>
<dbReference type="PRINTS" id="PR00043">
    <property type="entry name" value="LEUZIPPRJUN"/>
</dbReference>
<evidence type="ECO:0000256" key="3">
    <source>
        <dbReference type="ARBA" id="ARBA00022771"/>
    </source>
</evidence>
<evidence type="ECO:0000256" key="7">
    <source>
        <dbReference type="ARBA" id="ARBA00023163"/>
    </source>
</evidence>
<dbReference type="SUPFAM" id="SSF57667">
    <property type="entry name" value="beta-beta-alpha zinc fingers"/>
    <property type="match status" value="1"/>
</dbReference>
<protein>
    <recommendedName>
        <fullName evidence="16">Cyclic AMP-dependent transcription factor ATF-2</fullName>
    </recommendedName>
</protein>
<feature type="domain" description="C2H2-type" evidence="12">
    <location>
        <begin position="10"/>
        <end position="34"/>
    </location>
</feature>
<evidence type="ECO:0000256" key="8">
    <source>
        <dbReference type="ARBA" id="ARBA00023242"/>
    </source>
</evidence>
<evidence type="ECO:0000256" key="11">
    <source>
        <dbReference type="SAM" id="MobiDB-lite"/>
    </source>
</evidence>
<dbReference type="InterPro" id="IPR002112">
    <property type="entry name" value="Leuzip_Jun"/>
</dbReference>
<accession>A0AAN9G238</accession>
<evidence type="ECO:0000256" key="2">
    <source>
        <dbReference type="ARBA" id="ARBA00022723"/>
    </source>
</evidence>
<feature type="compositionally biased region" description="Low complexity" evidence="11">
    <location>
        <begin position="344"/>
        <end position="380"/>
    </location>
</feature>
<dbReference type="SMART" id="SM00338">
    <property type="entry name" value="BRLZ"/>
    <property type="match status" value="1"/>
</dbReference>
<evidence type="ECO:0000256" key="5">
    <source>
        <dbReference type="ARBA" id="ARBA00023015"/>
    </source>
</evidence>
<dbReference type="GO" id="GO:0003700">
    <property type="term" value="F:DNA-binding transcription factor activity"/>
    <property type="evidence" value="ECO:0007669"/>
    <property type="project" value="InterPro"/>
</dbReference>
<evidence type="ECO:0000313" key="14">
    <source>
        <dbReference type="EMBL" id="KAK7092523.1"/>
    </source>
</evidence>
<dbReference type="Gene3D" id="3.30.160.60">
    <property type="entry name" value="Classic Zinc Finger"/>
    <property type="match status" value="1"/>
</dbReference>
<feature type="compositionally biased region" description="Polar residues" evidence="11">
    <location>
        <begin position="185"/>
        <end position="198"/>
    </location>
</feature>
<keyword evidence="5" id="KW-0805">Transcription regulation</keyword>
<keyword evidence="4" id="KW-0862">Zinc</keyword>
<reference evidence="14 15" key="1">
    <citation type="submission" date="2024-02" db="EMBL/GenBank/DDBJ databases">
        <title>Chromosome-scale genome assembly of the rough periwinkle Littorina saxatilis.</title>
        <authorList>
            <person name="De Jode A."/>
            <person name="Faria R."/>
            <person name="Formenti G."/>
            <person name="Sims Y."/>
            <person name="Smith T.P."/>
            <person name="Tracey A."/>
            <person name="Wood J.M.D."/>
            <person name="Zagrodzka Z.B."/>
            <person name="Johannesson K."/>
            <person name="Butlin R.K."/>
            <person name="Leder E.H."/>
        </authorList>
    </citation>
    <scope>NUCLEOTIDE SEQUENCE [LARGE SCALE GENOMIC DNA]</scope>
    <source>
        <strain evidence="14">Snail1</strain>
        <tissue evidence="14">Muscle</tissue>
    </source>
</reference>
<feature type="region of interest" description="Disordered" evidence="11">
    <location>
        <begin position="329"/>
        <end position="433"/>
    </location>
</feature>
<dbReference type="PROSITE" id="PS50217">
    <property type="entry name" value="BZIP"/>
    <property type="match status" value="1"/>
</dbReference>
<evidence type="ECO:0000256" key="1">
    <source>
        <dbReference type="ARBA" id="ARBA00004123"/>
    </source>
</evidence>
<dbReference type="Gene3D" id="1.20.5.170">
    <property type="match status" value="1"/>
</dbReference>
<evidence type="ECO:0000256" key="4">
    <source>
        <dbReference type="ARBA" id="ARBA00022833"/>
    </source>
</evidence>
<evidence type="ECO:0008006" key="16">
    <source>
        <dbReference type="Google" id="ProtNLM"/>
    </source>
</evidence>
<dbReference type="PROSITE" id="PS00036">
    <property type="entry name" value="BZIP_BASIC"/>
    <property type="match status" value="1"/>
</dbReference>
<keyword evidence="15" id="KW-1185">Reference proteome</keyword>
<dbReference type="InterPro" id="IPR051027">
    <property type="entry name" value="bZIP_transcription_factors"/>
</dbReference>
<organism evidence="14 15">
    <name type="scientific">Littorina saxatilis</name>
    <dbReference type="NCBI Taxonomy" id="31220"/>
    <lineage>
        <taxon>Eukaryota</taxon>
        <taxon>Metazoa</taxon>
        <taxon>Spiralia</taxon>
        <taxon>Lophotrochozoa</taxon>
        <taxon>Mollusca</taxon>
        <taxon>Gastropoda</taxon>
        <taxon>Caenogastropoda</taxon>
        <taxon>Littorinimorpha</taxon>
        <taxon>Littorinoidea</taxon>
        <taxon>Littorinidae</taxon>
        <taxon>Littorina</taxon>
    </lineage>
</organism>
<keyword evidence="6" id="KW-0238">DNA-binding</keyword>
<dbReference type="Proteomes" id="UP001374579">
    <property type="component" value="Unassembled WGS sequence"/>
</dbReference>
<evidence type="ECO:0000256" key="10">
    <source>
        <dbReference type="SAM" id="Coils"/>
    </source>
</evidence>
<keyword evidence="7" id="KW-0804">Transcription</keyword>
<keyword evidence="10" id="KW-0175">Coiled coil</keyword>
<dbReference type="GO" id="GO:0008270">
    <property type="term" value="F:zinc ion binding"/>
    <property type="evidence" value="ECO:0007669"/>
    <property type="project" value="UniProtKB-KW"/>
</dbReference>
<evidence type="ECO:0000313" key="15">
    <source>
        <dbReference type="Proteomes" id="UP001374579"/>
    </source>
</evidence>
<keyword evidence="8" id="KW-0539">Nucleus</keyword>
<dbReference type="PROSITE" id="PS50157">
    <property type="entry name" value="ZINC_FINGER_C2H2_2"/>
    <property type="match status" value="1"/>
</dbReference>
<sequence>MCDVDDDKPFVCSALDCGMRFTNEDHLHVHMKKHEMCLALNPGGHNSSPGMHILDQTPTPTKFLKNCEEMGLFQELNKNPFEEAFKKASDSDGIPIPGPQSNELNTPVPPPLHDKSHGSFLLHEAAKGIQSPTSSSGGLLKQDSIVLPSKGFALDLSGQRVKEKVSMQPSSTTTEHEEVSVISIADSTQSPSKTVPSSLPAVSTREVVVTQAVSSSLAGSTAGGTQMILTSPATAPQPVMMAQQVLTTTTAQQQQQRPSSASPSQGQQSCTMQVYLQLPTGQTVPVHIPATISTMLPGVTTEQQPHQQQAQQVMVAAPTQPQPNRIAMRQTVTPPPASSNSSMALKQRLKQTLQAQQQQQQQQLQQLQQQQRVVSSSSPRSDSDVSKTMAEEDMSPLMELDSPLSDFNISDLEPMSKRPKNGSIDSEDPDERRRKFLERNRAAAARCRQKRKHWIGNLEKKADELQQTNTKLQTEVSLLRGEVAQLKTLLLAHQDCPITLQQKSQGQIALHAISMVESTTNVPFEMAQLVNAGNTNTVTIDGHQVGAIVSDTNTFTLAPATNSSAK</sequence>
<dbReference type="EMBL" id="JBAMIC010000021">
    <property type="protein sequence ID" value="KAK7092523.1"/>
    <property type="molecule type" value="Genomic_DNA"/>
</dbReference>
<keyword evidence="3 9" id="KW-0863">Zinc-finger</keyword>
<dbReference type="PANTHER" id="PTHR19304">
    <property type="entry name" value="CYCLIC-AMP RESPONSE ELEMENT BINDING PROTEIN"/>
    <property type="match status" value="1"/>
</dbReference>
<dbReference type="AlphaFoldDB" id="A0AAN9G238"/>
<dbReference type="InterPro" id="IPR046347">
    <property type="entry name" value="bZIP_sf"/>
</dbReference>
<dbReference type="FunFam" id="3.30.160.60:FF:000446">
    <property type="entry name" value="Zinc finger protein"/>
    <property type="match status" value="1"/>
</dbReference>
<name>A0AAN9G238_9CAEN</name>
<proteinExistence type="predicted"/>
<gene>
    <name evidence="14" type="ORF">V1264_008258</name>
</gene>
<comment type="caution">
    <text evidence="14">The sequence shown here is derived from an EMBL/GenBank/DDBJ whole genome shotgun (WGS) entry which is preliminary data.</text>
</comment>
<feature type="coiled-coil region" evidence="10">
    <location>
        <begin position="455"/>
        <end position="482"/>
    </location>
</feature>
<dbReference type="GO" id="GO:0003677">
    <property type="term" value="F:DNA binding"/>
    <property type="evidence" value="ECO:0007669"/>
    <property type="project" value="UniProtKB-KW"/>
</dbReference>
<feature type="domain" description="BZIP" evidence="13">
    <location>
        <begin position="430"/>
        <end position="493"/>
    </location>
</feature>
<evidence type="ECO:0000259" key="13">
    <source>
        <dbReference type="PROSITE" id="PS50217"/>
    </source>
</evidence>
<dbReference type="Pfam" id="PF00170">
    <property type="entry name" value="bZIP_1"/>
    <property type="match status" value="1"/>
</dbReference>
<dbReference type="PROSITE" id="PS00028">
    <property type="entry name" value="ZINC_FINGER_C2H2_1"/>
    <property type="match status" value="1"/>
</dbReference>
<dbReference type="SUPFAM" id="SSF57959">
    <property type="entry name" value="Leucine zipper domain"/>
    <property type="match status" value="1"/>
</dbReference>
<feature type="region of interest" description="Disordered" evidence="11">
    <location>
        <begin position="165"/>
        <end position="198"/>
    </location>
</feature>
<evidence type="ECO:0000256" key="9">
    <source>
        <dbReference type="PROSITE-ProRule" id="PRU00042"/>
    </source>
</evidence>
<evidence type="ECO:0000259" key="12">
    <source>
        <dbReference type="PROSITE" id="PS50157"/>
    </source>
</evidence>
<comment type="subcellular location">
    <subcellularLocation>
        <location evidence="1">Nucleus</location>
    </subcellularLocation>
</comment>
<dbReference type="InterPro" id="IPR013087">
    <property type="entry name" value="Znf_C2H2_type"/>
</dbReference>
<evidence type="ECO:0000256" key="6">
    <source>
        <dbReference type="ARBA" id="ARBA00023125"/>
    </source>
</evidence>
<dbReference type="CDD" id="cd14687">
    <property type="entry name" value="bZIP_ATF2"/>
    <property type="match status" value="1"/>
</dbReference>
<dbReference type="SMART" id="SM00355">
    <property type="entry name" value="ZnF_C2H2"/>
    <property type="match status" value="1"/>
</dbReference>